<accession>A0A3P7X6S6</accession>
<dbReference type="PROSITE" id="PS00639">
    <property type="entry name" value="THIOL_PROTEASE_HIS"/>
    <property type="match status" value="1"/>
</dbReference>
<evidence type="ECO:0000256" key="4">
    <source>
        <dbReference type="ARBA" id="ARBA00022807"/>
    </source>
</evidence>
<keyword evidence="4" id="KW-0788">Thiol protease</keyword>
<evidence type="ECO:0000256" key="2">
    <source>
        <dbReference type="ARBA" id="ARBA00022670"/>
    </source>
</evidence>
<dbReference type="InterPro" id="IPR038765">
    <property type="entry name" value="Papain-like_cys_pep_sf"/>
</dbReference>
<dbReference type="InterPro" id="IPR025661">
    <property type="entry name" value="Pept_asp_AS"/>
</dbReference>
<evidence type="ECO:0000313" key="11">
    <source>
        <dbReference type="WBParaSite" id="HPBE_0000677201-mRNA-1"/>
    </source>
</evidence>
<keyword evidence="6" id="KW-1015">Disulfide bond</keyword>
<evidence type="ECO:0000259" key="8">
    <source>
        <dbReference type="SMART" id="SM00848"/>
    </source>
</evidence>
<dbReference type="SUPFAM" id="SSF54001">
    <property type="entry name" value="Cysteine proteinases"/>
    <property type="match status" value="1"/>
</dbReference>
<protein>
    <submittedName>
        <fullName evidence="11">Pept_C1 domain-containing protein</fullName>
    </submittedName>
</protein>
<name>A0A183FIN4_HELPZ</name>
<evidence type="ECO:0000256" key="5">
    <source>
        <dbReference type="ARBA" id="ARBA00023145"/>
    </source>
</evidence>
<dbReference type="WBParaSite" id="HPBE_0000677201-mRNA-1">
    <property type="protein sequence ID" value="HPBE_0000677201-mRNA-1"/>
    <property type="gene ID" value="HPBE_0000677201"/>
</dbReference>
<dbReference type="AlphaFoldDB" id="A0A183FIN4"/>
<keyword evidence="10" id="KW-1185">Reference proteome</keyword>
<dbReference type="OrthoDB" id="5875790at2759"/>
<dbReference type="Pfam" id="PF00112">
    <property type="entry name" value="Peptidase_C1"/>
    <property type="match status" value="1"/>
</dbReference>
<evidence type="ECO:0000256" key="3">
    <source>
        <dbReference type="ARBA" id="ARBA00022801"/>
    </source>
</evidence>
<evidence type="ECO:0000313" key="10">
    <source>
        <dbReference type="Proteomes" id="UP000050761"/>
    </source>
</evidence>
<dbReference type="InterPro" id="IPR000169">
    <property type="entry name" value="Pept_cys_AS"/>
</dbReference>
<dbReference type="InterPro" id="IPR000668">
    <property type="entry name" value="Peptidase_C1A_C"/>
</dbReference>
<dbReference type="GO" id="GO:0006508">
    <property type="term" value="P:proteolysis"/>
    <property type="evidence" value="ECO:0007669"/>
    <property type="project" value="UniProtKB-KW"/>
</dbReference>
<evidence type="ECO:0000256" key="6">
    <source>
        <dbReference type="ARBA" id="ARBA00023157"/>
    </source>
</evidence>
<gene>
    <name evidence="9" type="ORF">HPBE_LOCUS6773</name>
</gene>
<dbReference type="InterPro" id="IPR025660">
    <property type="entry name" value="Pept_his_AS"/>
</dbReference>
<dbReference type="SMART" id="SM00848">
    <property type="entry name" value="Inhibitor_I29"/>
    <property type="match status" value="1"/>
</dbReference>
<dbReference type="PROSITE" id="PS00640">
    <property type="entry name" value="THIOL_PROTEASE_ASN"/>
    <property type="match status" value="1"/>
</dbReference>
<sequence>MLYVKSFMQPTNNTTQENETFSYAKSYASDEEKEFRFSIFVDNVKYYEEYERRNPGVDLDVTKFADWTEEEMIRYVSRNLREMQFDGPRFEGSPRLDFERPPEMDWTKQGKLTPVKDQGQCGSCWAFATVASVEAAYAIKTGNLTRLSEQEMIDCDSQNSGCQGGYRPFAMNFVKQNGLMKEDEYPYRGNDHNQCLLKKDAERVFIKSHTMLSTNEEVIASWIATNGPATFGMNVTKSMYSYRSGIFSPSQEECEAHSLGSHALTLVGYGTESGQAYWLVKNSWGSRWGQNGYFQLARGQNSCGVANTVVGPVMGN</sequence>
<dbReference type="SMART" id="SM00645">
    <property type="entry name" value="Pept_C1"/>
    <property type="match status" value="1"/>
</dbReference>
<accession>A0A183FIN4</accession>
<evidence type="ECO:0000313" key="9">
    <source>
        <dbReference type="EMBL" id="VDO69610.1"/>
    </source>
</evidence>
<keyword evidence="3" id="KW-0378">Hydrolase</keyword>
<reference evidence="11" key="2">
    <citation type="submission" date="2019-09" db="UniProtKB">
        <authorList>
            <consortium name="WormBaseParasite"/>
        </authorList>
    </citation>
    <scope>IDENTIFICATION</scope>
</reference>
<dbReference type="CDD" id="cd02248">
    <property type="entry name" value="Peptidase_C1A"/>
    <property type="match status" value="1"/>
</dbReference>
<dbReference type="PROSITE" id="PS00139">
    <property type="entry name" value="THIOL_PROTEASE_CYS"/>
    <property type="match status" value="1"/>
</dbReference>
<keyword evidence="2" id="KW-0645">Protease</keyword>
<feature type="domain" description="Peptidase C1A papain C-terminal" evidence="7">
    <location>
        <begin position="100"/>
        <end position="313"/>
    </location>
</feature>
<organism evidence="10 11">
    <name type="scientific">Heligmosomoides polygyrus</name>
    <name type="common">Parasitic roundworm</name>
    <dbReference type="NCBI Taxonomy" id="6339"/>
    <lineage>
        <taxon>Eukaryota</taxon>
        <taxon>Metazoa</taxon>
        <taxon>Ecdysozoa</taxon>
        <taxon>Nematoda</taxon>
        <taxon>Chromadorea</taxon>
        <taxon>Rhabditida</taxon>
        <taxon>Rhabditina</taxon>
        <taxon>Rhabditomorpha</taxon>
        <taxon>Strongyloidea</taxon>
        <taxon>Heligmosomidae</taxon>
        <taxon>Heligmosomoides</taxon>
    </lineage>
</organism>
<dbReference type="Pfam" id="PF08246">
    <property type="entry name" value="Inhibitor_I29"/>
    <property type="match status" value="1"/>
</dbReference>
<dbReference type="InterPro" id="IPR013128">
    <property type="entry name" value="Peptidase_C1A"/>
</dbReference>
<dbReference type="PRINTS" id="PR00705">
    <property type="entry name" value="PAPAIN"/>
</dbReference>
<dbReference type="Proteomes" id="UP000050761">
    <property type="component" value="Unassembled WGS sequence"/>
</dbReference>
<dbReference type="Gene3D" id="3.90.70.10">
    <property type="entry name" value="Cysteine proteinases"/>
    <property type="match status" value="1"/>
</dbReference>
<evidence type="ECO:0000259" key="7">
    <source>
        <dbReference type="SMART" id="SM00645"/>
    </source>
</evidence>
<dbReference type="PANTHER" id="PTHR12411">
    <property type="entry name" value="CYSTEINE PROTEASE FAMILY C1-RELATED"/>
    <property type="match status" value="1"/>
</dbReference>
<keyword evidence="5" id="KW-0865">Zymogen</keyword>
<dbReference type="InterPro" id="IPR039417">
    <property type="entry name" value="Peptidase_C1A_papain-like"/>
</dbReference>
<dbReference type="InterPro" id="IPR013201">
    <property type="entry name" value="Prot_inhib_I29"/>
</dbReference>
<reference evidence="9 10" key="1">
    <citation type="submission" date="2018-11" db="EMBL/GenBank/DDBJ databases">
        <authorList>
            <consortium name="Pathogen Informatics"/>
        </authorList>
    </citation>
    <scope>NUCLEOTIDE SEQUENCE [LARGE SCALE GENOMIC DNA]</scope>
</reference>
<comment type="similarity">
    <text evidence="1">Belongs to the peptidase C1 family.</text>
</comment>
<dbReference type="FunFam" id="3.90.70.10:FF:000103">
    <property type="entry name" value="Hypothetical LOC496748"/>
    <property type="match status" value="1"/>
</dbReference>
<feature type="domain" description="Cathepsin propeptide inhibitor" evidence="8">
    <location>
        <begin position="22"/>
        <end position="72"/>
    </location>
</feature>
<dbReference type="GO" id="GO:0008234">
    <property type="term" value="F:cysteine-type peptidase activity"/>
    <property type="evidence" value="ECO:0007669"/>
    <property type="project" value="UniProtKB-KW"/>
</dbReference>
<dbReference type="EMBL" id="UZAH01025737">
    <property type="protein sequence ID" value="VDO69610.1"/>
    <property type="molecule type" value="Genomic_DNA"/>
</dbReference>
<evidence type="ECO:0000256" key="1">
    <source>
        <dbReference type="ARBA" id="ARBA00008455"/>
    </source>
</evidence>
<proteinExistence type="inferred from homology"/>